<dbReference type="AlphaFoldDB" id="A0A846MWS8"/>
<gene>
    <name evidence="1" type="ORF">FHS83_001111</name>
</gene>
<reference evidence="1 2" key="1">
    <citation type="submission" date="2020-03" db="EMBL/GenBank/DDBJ databases">
        <title>Genomic Encyclopedia of Type Strains, Phase IV (KMG-IV): sequencing the most valuable type-strain genomes for metagenomic binning, comparative biology and taxonomic classification.</title>
        <authorList>
            <person name="Goeker M."/>
        </authorList>
    </citation>
    <scope>NUCLEOTIDE SEQUENCE [LARGE SCALE GENOMIC DNA]</scope>
    <source>
        <strain evidence="1 2">DSM 19867</strain>
    </source>
</reference>
<protein>
    <submittedName>
        <fullName evidence="1">Uncharacterized protein</fullName>
    </submittedName>
</protein>
<evidence type="ECO:0000313" key="1">
    <source>
        <dbReference type="EMBL" id="NIK87793.1"/>
    </source>
</evidence>
<sequence>MALAAMIPTFNNEYSQRTKPNWANGYSRSATV</sequence>
<evidence type="ECO:0000313" key="2">
    <source>
        <dbReference type="Proteomes" id="UP000570514"/>
    </source>
</evidence>
<accession>A0A846MWS8</accession>
<proteinExistence type="predicted"/>
<name>A0A846MWS8_9PROT</name>
<organism evidence="1 2">
    <name type="scientific">Rhizomicrobium palustre</name>
    <dbReference type="NCBI Taxonomy" id="189966"/>
    <lineage>
        <taxon>Bacteria</taxon>
        <taxon>Pseudomonadati</taxon>
        <taxon>Pseudomonadota</taxon>
        <taxon>Alphaproteobacteria</taxon>
        <taxon>Micropepsales</taxon>
        <taxon>Micropepsaceae</taxon>
        <taxon>Rhizomicrobium</taxon>
    </lineage>
</organism>
<dbReference type="Proteomes" id="UP000570514">
    <property type="component" value="Unassembled WGS sequence"/>
</dbReference>
<keyword evidence="2" id="KW-1185">Reference proteome</keyword>
<comment type="caution">
    <text evidence="1">The sequence shown here is derived from an EMBL/GenBank/DDBJ whole genome shotgun (WGS) entry which is preliminary data.</text>
</comment>
<dbReference type="EMBL" id="JAASRM010000001">
    <property type="protein sequence ID" value="NIK87793.1"/>
    <property type="molecule type" value="Genomic_DNA"/>
</dbReference>